<proteinExistence type="predicted"/>
<evidence type="ECO:0000313" key="2">
    <source>
        <dbReference type="Proteomes" id="UP000198942"/>
    </source>
</evidence>
<reference evidence="2" key="1">
    <citation type="submission" date="2016-10" db="EMBL/GenBank/DDBJ databases">
        <authorList>
            <person name="Varghese N."/>
            <person name="Submissions S."/>
        </authorList>
    </citation>
    <scope>NUCLEOTIDE SEQUENCE [LARGE SCALE GENOMIC DNA]</scope>
    <source>
        <strain evidence="2">Gh-48</strain>
    </source>
</reference>
<sequence>MQITEANIAGGLSYERRNYASLHIKHLKKGVKNPRTEIQYGDNYLLYDYTVKVS</sequence>
<gene>
    <name evidence="1" type="ORF">SAMN05192574_102585</name>
</gene>
<keyword evidence="2" id="KW-1185">Reference proteome</keyword>
<name>A0A1H8E713_9SPHI</name>
<dbReference type="Proteomes" id="UP000198942">
    <property type="component" value="Unassembled WGS sequence"/>
</dbReference>
<dbReference type="AlphaFoldDB" id="A0A1H8E713"/>
<dbReference type="EMBL" id="FOCL01000002">
    <property type="protein sequence ID" value="SEN14578.1"/>
    <property type="molecule type" value="Genomic_DNA"/>
</dbReference>
<protein>
    <submittedName>
        <fullName evidence="1">Uncharacterized protein</fullName>
    </submittedName>
</protein>
<evidence type="ECO:0000313" key="1">
    <source>
        <dbReference type="EMBL" id="SEN14578.1"/>
    </source>
</evidence>
<organism evidence="1 2">
    <name type="scientific">Mucilaginibacter gossypiicola</name>
    <dbReference type="NCBI Taxonomy" id="551995"/>
    <lineage>
        <taxon>Bacteria</taxon>
        <taxon>Pseudomonadati</taxon>
        <taxon>Bacteroidota</taxon>
        <taxon>Sphingobacteriia</taxon>
        <taxon>Sphingobacteriales</taxon>
        <taxon>Sphingobacteriaceae</taxon>
        <taxon>Mucilaginibacter</taxon>
    </lineage>
</organism>
<accession>A0A1H8E713</accession>